<dbReference type="PROSITE" id="PS50943">
    <property type="entry name" value="HTH_CROC1"/>
    <property type="match status" value="1"/>
</dbReference>
<dbReference type="GO" id="GO:0016887">
    <property type="term" value="F:ATP hydrolysis activity"/>
    <property type="evidence" value="ECO:0007669"/>
    <property type="project" value="InterPro"/>
</dbReference>
<dbReference type="SMART" id="SM00382">
    <property type="entry name" value="AAA"/>
    <property type="match status" value="1"/>
</dbReference>
<dbReference type="InterPro" id="IPR027417">
    <property type="entry name" value="P-loop_NTPase"/>
</dbReference>
<dbReference type="KEGG" id="dru:Desru_1779"/>
<dbReference type="InterPro" id="IPR052026">
    <property type="entry name" value="ExeA_AAA_ATPase_DNA-bind"/>
</dbReference>
<dbReference type="RefSeq" id="WP_013841806.1">
    <property type="nucleotide sequence ID" value="NC_015589.1"/>
</dbReference>
<dbReference type="PANTHER" id="PTHR35894:SF5">
    <property type="entry name" value="MU-LIKE PROPHAGE FLUMU DNA TRANSPOSITION PROTEIN B"/>
    <property type="match status" value="1"/>
</dbReference>
<dbReference type="PANTHER" id="PTHR35894">
    <property type="entry name" value="GENERAL SECRETION PATHWAY PROTEIN A-RELATED"/>
    <property type="match status" value="1"/>
</dbReference>
<sequence>MSTATATVLAATWSKARTILNSLVKDEGTKVTDVAKALGKSHSTISLYINGKYPSNDKFEELVEGYLKSLGKWVEDQEEENVPESGYIVDISELGTIITDDYQRVRGVCRKSQERKEFGIVVGDPGAGKTRALEDYAKENQGVVMITCDETSSIKSVLTEITEGLHLEARGASATLLNKIVKELKRRPRLLIVDEADKVKLKVLETLRGIYDKAKNIGVVLCGNQPLAEKIILLAEDRPELARLRDRLGYYITTNGLTEPEAAKFLERVNLTASARKMMIDVAVNRGIRQLVKSLDRLLEVTAGERITDSMVTDVGRIYLGFNA</sequence>
<feature type="domain" description="HTH cro/C1-type" evidence="1">
    <location>
        <begin position="32"/>
        <end position="73"/>
    </location>
</feature>
<gene>
    <name evidence="2" type="ordered locus">Desru_1779</name>
</gene>
<dbReference type="OrthoDB" id="9815896at2"/>
<name>F6DTI0_DESRL</name>
<proteinExistence type="predicted"/>
<dbReference type="GO" id="GO:0003677">
    <property type="term" value="F:DNA binding"/>
    <property type="evidence" value="ECO:0007669"/>
    <property type="project" value="InterPro"/>
</dbReference>
<dbReference type="Proteomes" id="UP000009234">
    <property type="component" value="Chromosome"/>
</dbReference>
<protein>
    <submittedName>
        <fullName evidence="2">Helix-turn-helix domain protein</fullName>
    </submittedName>
</protein>
<dbReference type="EMBL" id="CP002780">
    <property type="protein sequence ID" value="AEG60042.1"/>
    <property type="molecule type" value="Genomic_DNA"/>
</dbReference>
<keyword evidence="3" id="KW-1185">Reference proteome</keyword>
<dbReference type="SUPFAM" id="SSF47413">
    <property type="entry name" value="lambda repressor-like DNA-binding domains"/>
    <property type="match status" value="1"/>
</dbReference>
<evidence type="ECO:0000313" key="2">
    <source>
        <dbReference type="EMBL" id="AEG60042.1"/>
    </source>
</evidence>
<dbReference type="eggNOG" id="COG2842">
    <property type="taxonomic scope" value="Bacteria"/>
</dbReference>
<evidence type="ECO:0000313" key="3">
    <source>
        <dbReference type="Proteomes" id="UP000009234"/>
    </source>
</evidence>
<dbReference type="Pfam" id="PF01381">
    <property type="entry name" value="HTH_3"/>
    <property type="match status" value="1"/>
</dbReference>
<dbReference type="InterPro" id="IPR010982">
    <property type="entry name" value="Lambda_DNA-bd_dom_sf"/>
</dbReference>
<dbReference type="SUPFAM" id="SSF52540">
    <property type="entry name" value="P-loop containing nucleoside triphosphate hydrolases"/>
    <property type="match status" value="1"/>
</dbReference>
<dbReference type="STRING" id="696281.Desru_1779"/>
<dbReference type="InterPro" id="IPR049945">
    <property type="entry name" value="AAA_22"/>
</dbReference>
<evidence type="ECO:0000259" key="1">
    <source>
        <dbReference type="PROSITE" id="PS50943"/>
    </source>
</evidence>
<dbReference type="InterPro" id="IPR001387">
    <property type="entry name" value="Cro/C1-type_HTH"/>
</dbReference>
<dbReference type="Gene3D" id="3.40.50.300">
    <property type="entry name" value="P-loop containing nucleotide triphosphate hydrolases"/>
    <property type="match status" value="1"/>
</dbReference>
<dbReference type="AlphaFoldDB" id="F6DTI0"/>
<accession>F6DTI0</accession>
<dbReference type="HOGENOM" id="CLU_857201_0_0_9"/>
<dbReference type="Gene3D" id="1.10.260.40">
    <property type="entry name" value="lambda repressor-like DNA-binding domains"/>
    <property type="match status" value="1"/>
</dbReference>
<dbReference type="InterPro" id="IPR003593">
    <property type="entry name" value="AAA+_ATPase"/>
</dbReference>
<dbReference type="Pfam" id="PF13401">
    <property type="entry name" value="AAA_22"/>
    <property type="match status" value="1"/>
</dbReference>
<reference evidence="2 3" key="2">
    <citation type="journal article" date="2012" name="Stand. Genomic Sci.">
        <title>Complete genome sequence of the sulfate-reducing firmicute Desulfotomaculum ruminis type strain (DL(T)).</title>
        <authorList>
            <person name="Spring S."/>
            <person name="Visser M."/>
            <person name="Lu M."/>
            <person name="Copeland A."/>
            <person name="Lapidus A."/>
            <person name="Lucas S."/>
            <person name="Cheng J.F."/>
            <person name="Han C."/>
            <person name="Tapia R."/>
            <person name="Goodwin L.A."/>
            <person name="Pitluck S."/>
            <person name="Ivanova N."/>
            <person name="Land M."/>
            <person name="Hauser L."/>
            <person name="Larimer F."/>
            <person name="Rohde M."/>
            <person name="Goker M."/>
            <person name="Detter J.C."/>
            <person name="Kyrpides N.C."/>
            <person name="Woyke T."/>
            <person name="Schaap P.J."/>
            <person name="Plugge C.M."/>
            <person name="Muyzer G."/>
            <person name="Kuever J."/>
            <person name="Pereira I.A."/>
            <person name="Parshina S.N."/>
            <person name="Bernier-Latmani R."/>
            <person name="Stams A.J."/>
            <person name="Klenk H.P."/>
        </authorList>
    </citation>
    <scope>NUCLEOTIDE SEQUENCE [LARGE SCALE GENOMIC DNA]</scope>
    <source>
        <strain evidence="3">ATCC 23193 / DSM 2154 / NCIB 8452 / DL</strain>
    </source>
</reference>
<organism evidence="2 3">
    <name type="scientific">Desulforamulus ruminis (strain ATCC 23193 / DSM 2154 / NCIMB 8452 / DL)</name>
    <name type="common">Desulfotomaculum ruminis</name>
    <dbReference type="NCBI Taxonomy" id="696281"/>
    <lineage>
        <taxon>Bacteria</taxon>
        <taxon>Bacillati</taxon>
        <taxon>Bacillota</taxon>
        <taxon>Clostridia</taxon>
        <taxon>Eubacteriales</taxon>
        <taxon>Peptococcaceae</taxon>
        <taxon>Desulforamulus</taxon>
    </lineage>
</organism>
<reference evidence="3" key="1">
    <citation type="submission" date="2011-05" db="EMBL/GenBank/DDBJ databases">
        <title>Complete sequence of Desulfotomaculum ruminis DSM 2154.</title>
        <authorList>
            <person name="Lucas S."/>
            <person name="Copeland A."/>
            <person name="Lapidus A."/>
            <person name="Cheng J.-F."/>
            <person name="Goodwin L."/>
            <person name="Pitluck S."/>
            <person name="Lu M."/>
            <person name="Detter J.C."/>
            <person name="Han C."/>
            <person name="Tapia R."/>
            <person name="Land M."/>
            <person name="Hauser L."/>
            <person name="Kyrpides N."/>
            <person name="Ivanova N."/>
            <person name="Mikhailova N."/>
            <person name="Pagani I."/>
            <person name="Stams A.J.M."/>
            <person name="Plugge C.M."/>
            <person name="Muyzer G."/>
            <person name="Kuever J."/>
            <person name="Parshina S.N."/>
            <person name="Ivanova A.E."/>
            <person name="Nazina T.N."/>
            <person name="Brambilla E."/>
            <person name="Spring S."/>
            <person name="Klenk H.-P."/>
            <person name="Woyke T."/>
        </authorList>
    </citation>
    <scope>NUCLEOTIDE SEQUENCE [LARGE SCALE GENOMIC DNA]</scope>
    <source>
        <strain evidence="3">ATCC 23193 / DSM 2154 / NCIB 8452 / DL</strain>
    </source>
</reference>